<evidence type="ECO:0000313" key="1">
    <source>
        <dbReference type="EMBL" id="TPG35753.1"/>
    </source>
</evidence>
<dbReference type="EMBL" id="RCZG01000002">
    <property type="protein sequence ID" value="TPG35753.1"/>
    <property type="molecule type" value="Genomic_DNA"/>
</dbReference>
<reference evidence="1 2" key="1">
    <citation type="journal article" date="2019" name="Environ. Microbiol.">
        <title>Species interactions and distinct microbial communities in high Arctic permafrost affected cryosols are associated with the CH4 and CO2 gas fluxes.</title>
        <authorList>
            <person name="Altshuler I."/>
            <person name="Hamel J."/>
            <person name="Turney S."/>
            <person name="Magnuson E."/>
            <person name="Levesque R."/>
            <person name="Greer C."/>
            <person name="Whyte L.G."/>
        </authorList>
    </citation>
    <scope>NUCLEOTIDE SEQUENCE [LARGE SCALE GENOMIC DNA]</scope>
    <source>
        <strain evidence="1 2">S5.20</strain>
    </source>
</reference>
<dbReference type="AlphaFoldDB" id="A0A502EDI0"/>
<dbReference type="OrthoDB" id="4753497at2"/>
<dbReference type="Proteomes" id="UP000320095">
    <property type="component" value="Unassembled WGS sequence"/>
</dbReference>
<keyword evidence="2" id="KW-1185">Reference proteome</keyword>
<name>A0A502EDI0_9MYCO</name>
<accession>A0A502EDI0</accession>
<organism evidence="1 2">
    <name type="scientific">Mycolicibacterium hodleri</name>
    <dbReference type="NCBI Taxonomy" id="49897"/>
    <lineage>
        <taxon>Bacteria</taxon>
        <taxon>Bacillati</taxon>
        <taxon>Actinomycetota</taxon>
        <taxon>Actinomycetes</taxon>
        <taxon>Mycobacteriales</taxon>
        <taxon>Mycobacteriaceae</taxon>
        <taxon>Mycolicibacterium</taxon>
    </lineage>
</organism>
<proteinExistence type="predicted"/>
<sequence>MTAAGVDDDDSSMAADAMQAAYFRGTLADERELIAAHAQKHRDEVARRIAAGMMSGIPHLRSQVRSHEAELRYLDGLIAKLDRRFAALWAARD</sequence>
<comment type="caution">
    <text evidence="1">The sequence shown here is derived from an EMBL/GenBank/DDBJ whole genome shotgun (WGS) entry which is preliminary data.</text>
</comment>
<gene>
    <name evidence="1" type="ORF">EAH80_06720</name>
</gene>
<evidence type="ECO:0000313" key="2">
    <source>
        <dbReference type="Proteomes" id="UP000320095"/>
    </source>
</evidence>
<protein>
    <submittedName>
        <fullName evidence="1">Uncharacterized protein</fullName>
    </submittedName>
</protein>
<dbReference type="RefSeq" id="WP_140689052.1">
    <property type="nucleotide sequence ID" value="NZ_RCZG01000002.1"/>
</dbReference>